<dbReference type="AlphaFoldDB" id="A0A9Q3Q9K5"/>
<sequence length="362" mass="42018">MTLKGVQPGRKKVGRGIVYMKEFFILYIQALLSKLGIRQWSPNLQEASDTLYNEACRISAIQSFRQLAIGGAYEHMNINHRYLNEMKLLHETYNHYVHYYMTQRFNKEMKEAGKHQKDQEKAALCDIRYKFGVANNFPKRYLKILANTDAHSDDEYISKSNYRINKLPFRSENANKFMRRVDEEIEKAERIEQKRSRGRKRIVVDSPSISIHSHPPKGLPIDFYDPSWFNNCPPGQKTTVADSFNIAFLPDASQSILGIQHPDERLNDQNFTEKYWEKCAEYYDLSHEIAREDEDLESDDSAIIDDNSESDDDTGEESLEPDKNEGQVFDQLSDQDTELAHAQYLNQFMVGGSSIPFGAEWK</sequence>
<feature type="region of interest" description="Disordered" evidence="1">
    <location>
        <begin position="291"/>
        <end position="334"/>
    </location>
</feature>
<dbReference type="Proteomes" id="UP000765509">
    <property type="component" value="Unassembled WGS sequence"/>
</dbReference>
<protein>
    <submittedName>
        <fullName evidence="2">Uncharacterized protein</fullName>
    </submittedName>
</protein>
<evidence type="ECO:0000256" key="1">
    <source>
        <dbReference type="SAM" id="MobiDB-lite"/>
    </source>
</evidence>
<proteinExistence type="predicted"/>
<organism evidence="2 3">
    <name type="scientific">Austropuccinia psidii MF-1</name>
    <dbReference type="NCBI Taxonomy" id="1389203"/>
    <lineage>
        <taxon>Eukaryota</taxon>
        <taxon>Fungi</taxon>
        <taxon>Dikarya</taxon>
        <taxon>Basidiomycota</taxon>
        <taxon>Pucciniomycotina</taxon>
        <taxon>Pucciniomycetes</taxon>
        <taxon>Pucciniales</taxon>
        <taxon>Sphaerophragmiaceae</taxon>
        <taxon>Austropuccinia</taxon>
    </lineage>
</organism>
<comment type="caution">
    <text evidence="2">The sequence shown here is derived from an EMBL/GenBank/DDBJ whole genome shotgun (WGS) entry which is preliminary data.</text>
</comment>
<feature type="compositionally biased region" description="Acidic residues" evidence="1">
    <location>
        <begin position="291"/>
        <end position="319"/>
    </location>
</feature>
<gene>
    <name evidence="2" type="ORF">O181_127527</name>
</gene>
<reference evidence="2" key="1">
    <citation type="submission" date="2021-03" db="EMBL/GenBank/DDBJ databases">
        <title>Draft genome sequence of rust myrtle Austropuccinia psidii MF-1, a brazilian biotype.</title>
        <authorList>
            <person name="Quecine M.C."/>
            <person name="Pachon D.M.R."/>
            <person name="Bonatelli M.L."/>
            <person name="Correr F.H."/>
            <person name="Franceschini L.M."/>
            <person name="Leite T.F."/>
            <person name="Margarido G.R.A."/>
            <person name="Almeida C.A."/>
            <person name="Ferrarezi J.A."/>
            <person name="Labate C.A."/>
        </authorList>
    </citation>
    <scope>NUCLEOTIDE SEQUENCE</scope>
    <source>
        <strain evidence="2">MF-1</strain>
    </source>
</reference>
<name>A0A9Q3Q9K5_9BASI</name>
<evidence type="ECO:0000313" key="2">
    <source>
        <dbReference type="EMBL" id="MBW0587812.1"/>
    </source>
</evidence>
<evidence type="ECO:0000313" key="3">
    <source>
        <dbReference type="Proteomes" id="UP000765509"/>
    </source>
</evidence>
<keyword evidence="3" id="KW-1185">Reference proteome</keyword>
<accession>A0A9Q3Q9K5</accession>
<dbReference type="EMBL" id="AVOT02128353">
    <property type="protein sequence ID" value="MBW0587812.1"/>
    <property type="molecule type" value="Genomic_DNA"/>
</dbReference>